<name>A0ACC2L3I2_PERAE</name>
<evidence type="ECO:0000313" key="1">
    <source>
        <dbReference type="EMBL" id="KAJ8627647.1"/>
    </source>
</evidence>
<organism evidence="1 2">
    <name type="scientific">Persea americana</name>
    <name type="common">Avocado</name>
    <dbReference type="NCBI Taxonomy" id="3435"/>
    <lineage>
        <taxon>Eukaryota</taxon>
        <taxon>Viridiplantae</taxon>
        <taxon>Streptophyta</taxon>
        <taxon>Embryophyta</taxon>
        <taxon>Tracheophyta</taxon>
        <taxon>Spermatophyta</taxon>
        <taxon>Magnoliopsida</taxon>
        <taxon>Magnoliidae</taxon>
        <taxon>Laurales</taxon>
        <taxon>Lauraceae</taxon>
        <taxon>Persea</taxon>
    </lineage>
</organism>
<reference evidence="1 2" key="1">
    <citation type="journal article" date="2022" name="Hortic Res">
        <title>A haplotype resolved chromosomal level avocado genome allows analysis of novel avocado genes.</title>
        <authorList>
            <person name="Nath O."/>
            <person name="Fletcher S.J."/>
            <person name="Hayward A."/>
            <person name="Shaw L.M."/>
            <person name="Masouleh A.K."/>
            <person name="Furtado A."/>
            <person name="Henry R.J."/>
            <person name="Mitter N."/>
        </authorList>
    </citation>
    <scope>NUCLEOTIDE SEQUENCE [LARGE SCALE GENOMIC DNA]</scope>
    <source>
        <strain evidence="2">cv. Hass</strain>
    </source>
</reference>
<gene>
    <name evidence="1" type="ORF">MRB53_020954</name>
</gene>
<accession>A0ACC2L3I2</accession>
<sequence length="449" mass="49789">MAGFDFRPPQVSEDIAWLPAWLQPHQVLFSGEQAKDAPCENAISLQENVSDAPAEHLVSKGDPRFENTPSSGNDFGVTAQGSGKATKRVPKLFTRETSFLSESVDVVMDESSVQKPEIKPKGVAPSISVEGIHRNTDTLICLSQEFVGSSNLSLPDPLCSVVPCSISLDNTHVSQAAHQYSFEEEGGRAFNSMTVPNAGPTMPSVSFSCGEEHLTSKTSGEGLNVTRKISSSLKIYSMVVSARYGSPEGEHLYRNEAAMLECAAQKIYTSKPTFELMPEKMAGTDIENDDVEFQGHQCEESCSPFILNYGTRRRICACDIVVSDTEESLNQASLSCARKTQSDNCSIEVTFREQADFTTFAQFNSSSRSHLHDKESRTNKRVRSVETEVKYNQSNAGQKLPSRYLTRNTHWISAHYLKLNIYKRNCTMFDILPFAWPDKTVLIHLTFGY</sequence>
<keyword evidence="2" id="KW-1185">Reference proteome</keyword>
<evidence type="ECO:0000313" key="2">
    <source>
        <dbReference type="Proteomes" id="UP001234297"/>
    </source>
</evidence>
<comment type="caution">
    <text evidence="1">The sequence shown here is derived from an EMBL/GenBank/DDBJ whole genome shotgun (WGS) entry which is preliminary data.</text>
</comment>
<proteinExistence type="predicted"/>
<dbReference type="Proteomes" id="UP001234297">
    <property type="component" value="Chromosome 6"/>
</dbReference>
<dbReference type="EMBL" id="CM056814">
    <property type="protein sequence ID" value="KAJ8627647.1"/>
    <property type="molecule type" value="Genomic_DNA"/>
</dbReference>
<protein>
    <submittedName>
        <fullName evidence="1">Uncharacterized protein</fullName>
    </submittedName>
</protein>